<protein>
    <submittedName>
        <fullName evidence="5">Aminotransferase class I/II-fold pyridoxal phosphate-dependent enzyme</fullName>
    </submittedName>
</protein>
<evidence type="ECO:0000256" key="1">
    <source>
        <dbReference type="ARBA" id="ARBA00001933"/>
    </source>
</evidence>
<comment type="cofactor">
    <cofactor evidence="1">
        <name>pyridoxal 5'-phosphate</name>
        <dbReference type="ChEBI" id="CHEBI:597326"/>
    </cofactor>
</comment>
<keyword evidence="2 5" id="KW-0032">Aminotransferase</keyword>
<dbReference type="EMBL" id="JAHOEL010000012">
    <property type="protein sequence ID" value="MBV3392222.1"/>
    <property type="molecule type" value="Genomic_DNA"/>
</dbReference>
<dbReference type="PROSITE" id="PS00105">
    <property type="entry name" value="AA_TRANSFER_CLASS_1"/>
    <property type="match status" value="1"/>
</dbReference>
<dbReference type="GO" id="GO:0008483">
    <property type="term" value="F:transaminase activity"/>
    <property type="evidence" value="ECO:0007669"/>
    <property type="project" value="UniProtKB-KW"/>
</dbReference>
<evidence type="ECO:0000313" key="7">
    <source>
        <dbReference type="Proteomes" id="UP001196408"/>
    </source>
</evidence>
<dbReference type="AlphaFoldDB" id="A0AAW4MWL2"/>
<proteinExistence type="predicted"/>
<dbReference type="Proteomes" id="UP001196408">
    <property type="component" value="Unassembled WGS sequence"/>
</dbReference>
<feature type="domain" description="Aminotransferase class I/classII large" evidence="4">
    <location>
        <begin position="32"/>
        <end position="378"/>
    </location>
</feature>
<dbReference type="EMBL" id="JAHOEF010000011">
    <property type="protein sequence ID" value="MBV3382181.1"/>
    <property type="molecule type" value="Genomic_DNA"/>
</dbReference>
<gene>
    <name evidence="5" type="ORF">KSV97_02855</name>
    <name evidence="6" type="ORF">KSW06_02940</name>
</gene>
<dbReference type="InterPro" id="IPR050881">
    <property type="entry name" value="LL-DAP_aminotransferase"/>
</dbReference>
<dbReference type="GO" id="GO:0030170">
    <property type="term" value="F:pyridoxal phosphate binding"/>
    <property type="evidence" value="ECO:0007669"/>
    <property type="project" value="InterPro"/>
</dbReference>
<dbReference type="InterPro" id="IPR004838">
    <property type="entry name" value="NHTrfase_class1_PyrdxlP-BS"/>
</dbReference>
<dbReference type="RefSeq" id="WP_217747186.1">
    <property type="nucleotide sequence ID" value="NZ_JAHOEB010000012.1"/>
</dbReference>
<dbReference type="CDD" id="cd00609">
    <property type="entry name" value="AAT_like"/>
    <property type="match status" value="1"/>
</dbReference>
<organism evidence="5 7">
    <name type="scientific">Catenibacterium mitsuokai</name>
    <dbReference type="NCBI Taxonomy" id="100886"/>
    <lineage>
        <taxon>Bacteria</taxon>
        <taxon>Bacillati</taxon>
        <taxon>Bacillota</taxon>
        <taxon>Erysipelotrichia</taxon>
        <taxon>Erysipelotrichales</taxon>
        <taxon>Coprobacillaceae</taxon>
        <taxon>Catenibacterium</taxon>
    </lineage>
</organism>
<keyword evidence="8" id="KW-1185">Reference proteome</keyword>
<dbReference type="Proteomes" id="UP001197492">
    <property type="component" value="Unassembled WGS sequence"/>
</dbReference>
<evidence type="ECO:0000256" key="2">
    <source>
        <dbReference type="ARBA" id="ARBA00022576"/>
    </source>
</evidence>
<dbReference type="PANTHER" id="PTHR42832">
    <property type="entry name" value="AMINO ACID AMINOTRANSFERASE"/>
    <property type="match status" value="1"/>
</dbReference>
<evidence type="ECO:0000313" key="8">
    <source>
        <dbReference type="Proteomes" id="UP001197492"/>
    </source>
</evidence>
<dbReference type="PANTHER" id="PTHR42832:SF3">
    <property type="entry name" value="L-GLUTAMINE--4-(METHYLSULFANYL)-2-OXOBUTANOATE AMINOTRANSFERASE"/>
    <property type="match status" value="1"/>
</dbReference>
<name>A0AAW4MWL2_9FIRM</name>
<comment type="caution">
    <text evidence="5">The sequence shown here is derived from an EMBL/GenBank/DDBJ whole genome shotgun (WGS) entry which is preliminary data.</text>
</comment>
<sequence length="387" mass="43364">MKFSKRMDLFGESIFTILANMRSERKKQGLEVIDLSIGAPNIPPTQEVMETIAKEAMKPENYLYAIKDSVDLQNTVKEWYERRYGVTIDPETEMTSLLGSQDGLAHLALTLVDEGDIVLVQDPCYPIFRDGPLLAGAKVVTMPLLKENDYLIDFDMINEKTAQDAKYMIVSYPNNPTCGVANDEFYNKLIVFAKKYNIMVLHDNAYSELLFEGPGHSFLEFEGAKDVGIEFNSLSKTYGLAGARIGFALGNKEIIGKLKSLKSNLDYGMFLPVQKGAIKALTQDQSCVEKTRNAYKHRRDLLVNGCKSIGWDIDMPKGTMFVWAKIPDKFKDSETFVKELFDKTGVLVVPGNAFGTQGEGYVRMALVQSDDTIEHALDMMDKSGLFK</sequence>
<dbReference type="InterPro" id="IPR004839">
    <property type="entry name" value="Aminotransferase_I/II_large"/>
</dbReference>
<evidence type="ECO:0000313" key="5">
    <source>
        <dbReference type="EMBL" id="MBV3382181.1"/>
    </source>
</evidence>
<accession>A0AAW4MWL2</accession>
<dbReference type="Pfam" id="PF00155">
    <property type="entry name" value="Aminotran_1_2"/>
    <property type="match status" value="1"/>
</dbReference>
<reference evidence="5 8" key="1">
    <citation type="submission" date="2021-06" db="EMBL/GenBank/DDBJ databases">
        <title>Collection of gut derived symbiotic bacterial strains cultured from healthy donors.</title>
        <authorList>
            <person name="Lin H."/>
            <person name="Littmann E."/>
            <person name="Pamer E.G."/>
        </authorList>
    </citation>
    <scope>NUCLEOTIDE SEQUENCE</scope>
    <source>
        <strain evidence="6 8">MSK.21.70</strain>
        <strain evidence="5">MSK.21.82</strain>
    </source>
</reference>
<keyword evidence="3" id="KW-0808">Transferase</keyword>
<evidence type="ECO:0000313" key="6">
    <source>
        <dbReference type="EMBL" id="MBV3392222.1"/>
    </source>
</evidence>
<evidence type="ECO:0000256" key="3">
    <source>
        <dbReference type="ARBA" id="ARBA00022679"/>
    </source>
</evidence>
<evidence type="ECO:0000259" key="4">
    <source>
        <dbReference type="Pfam" id="PF00155"/>
    </source>
</evidence>